<name>A0AAV4V1M4_9ARAC</name>
<sequence>MGHFFASTDKGVSRAEERNPCRRIRRPSRRDYDSALRTVGFPPIGGGITAGAFPLLFFTLRLTGKTPLVCLGSYVLSNVFYSSLSHVLVAPNLDRQLIPANPTCLSDGIREHFSGLKDTPISHQGIGVQPVCRERNTPKSPDHPTAKESFQRSRD</sequence>
<comment type="caution">
    <text evidence="2">The sequence shown here is derived from an EMBL/GenBank/DDBJ whole genome shotgun (WGS) entry which is preliminary data.</text>
</comment>
<dbReference type="EMBL" id="BPLQ01012236">
    <property type="protein sequence ID" value="GIY63856.1"/>
    <property type="molecule type" value="Genomic_DNA"/>
</dbReference>
<gene>
    <name evidence="2" type="ORF">CDAR_186441</name>
</gene>
<feature type="compositionally biased region" description="Basic and acidic residues" evidence="1">
    <location>
        <begin position="11"/>
        <end position="20"/>
    </location>
</feature>
<dbReference type="Proteomes" id="UP001054837">
    <property type="component" value="Unassembled WGS sequence"/>
</dbReference>
<evidence type="ECO:0000313" key="3">
    <source>
        <dbReference type="Proteomes" id="UP001054837"/>
    </source>
</evidence>
<feature type="compositionally biased region" description="Basic and acidic residues" evidence="1">
    <location>
        <begin position="132"/>
        <end position="155"/>
    </location>
</feature>
<proteinExistence type="predicted"/>
<feature type="region of interest" description="Disordered" evidence="1">
    <location>
        <begin position="120"/>
        <end position="155"/>
    </location>
</feature>
<reference evidence="2 3" key="1">
    <citation type="submission" date="2021-06" db="EMBL/GenBank/DDBJ databases">
        <title>Caerostris darwini draft genome.</title>
        <authorList>
            <person name="Kono N."/>
            <person name="Arakawa K."/>
        </authorList>
    </citation>
    <scope>NUCLEOTIDE SEQUENCE [LARGE SCALE GENOMIC DNA]</scope>
</reference>
<dbReference type="AlphaFoldDB" id="A0AAV4V1M4"/>
<evidence type="ECO:0000256" key="1">
    <source>
        <dbReference type="SAM" id="MobiDB-lite"/>
    </source>
</evidence>
<accession>A0AAV4V1M4</accession>
<keyword evidence="3" id="KW-1185">Reference proteome</keyword>
<evidence type="ECO:0000313" key="2">
    <source>
        <dbReference type="EMBL" id="GIY63856.1"/>
    </source>
</evidence>
<feature type="region of interest" description="Disordered" evidence="1">
    <location>
        <begin position="1"/>
        <end position="26"/>
    </location>
</feature>
<organism evidence="2 3">
    <name type="scientific">Caerostris darwini</name>
    <dbReference type="NCBI Taxonomy" id="1538125"/>
    <lineage>
        <taxon>Eukaryota</taxon>
        <taxon>Metazoa</taxon>
        <taxon>Ecdysozoa</taxon>
        <taxon>Arthropoda</taxon>
        <taxon>Chelicerata</taxon>
        <taxon>Arachnida</taxon>
        <taxon>Araneae</taxon>
        <taxon>Araneomorphae</taxon>
        <taxon>Entelegynae</taxon>
        <taxon>Araneoidea</taxon>
        <taxon>Araneidae</taxon>
        <taxon>Caerostris</taxon>
    </lineage>
</organism>
<protein>
    <submittedName>
        <fullName evidence="2">Uncharacterized protein</fullName>
    </submittedName>
</protein>